<dbReference type="EMBL" id="CAJGYO010000037">
    <property type="protein sequence ID" value="CAD6340714.1"/>
    <property type="molecule type" value="Genomic_DNA"/>
</dbReference>
<protein>
    <submittedName>
        <fullName evidence="2">Uncharacterized protein</fullName>
    </submittedName>
</protein>
<name>A0A811SHG9_9POAL</name>
<feature type="compositionally biased region" description="Pro residues" evidence="1">
    <location>
        <begin position="32"/>
        <end position="47"/>
    </location>
</feature>
<feature type="compositionally biased region" description="Basic residues" evidence="1">
    <location>
        <begin position="78"/>
        <end position="88"/>
    </location>
</feature>
<reference evidence="2" key="1">
    <citation type="submission" date="2020-10" db="EMBL/GenBank/DDBJ databases">
        <authorList>
            <person name="Han B."/>
            <person name="Lu T."/>
            <person name="Zhao Q."/>
            <person name="Huang X."/>
            <person name="Zhao Y."/>
        </authorList>
    </citation>
    <scope>NUCLEOTIDE SEQUENCE</scope>
</reference>
<evidence type="ECO:0000313" key="2">
    <source>
        <dbReference type="EMBL" id="CAD6340714.1"/>
    </source>
</evidence>
<dbReference type="AlphaFoldDB" id="A0A811SHG9"/>
<evidence type="ECO:0000313" key="3">
    <source>
        <dbReference type="Proteomes" id="UP000604825"/>
    </source>
</evidence>
<keyword evidence="3" id="KW-1185">Reference proteome</keyword>
<accession>A0A811SHG9</accession>
<sequence length="123" mass="12719">MDPRNPTAREHATAAGSRGGGEGAPPGEREMAPPPGAGEEPPPPLGGKPPSGGGRAAMATFKTGKGRRDRCWGGAVGKGRRRGGAARRHHSLCVIQMGMRREIRTIGGHWTSPPPWEAGSASQ</sequence>
<feature type="compositionally biased region" description="Basic and acidic residues" evidence="1">
    <location>
        <begin position="1"/>
        <end position="12"/>
    </location>
</feature>
<feature type="region of interest" description="Disordered" evidence="1">
    <location>
        <begin position="1"/>
        <end position="88"/>
    </location>
</feature>
<proteinExistence type="predicted"/>
<evidence type="ECO:0000256" key="1">
    <source>
        <dbReference type="SAM" id="MobiDB-lite"/>
    </source>
</evidence>
<dbReference type="Proteomes" id="UP000604825">
    <property type="component" value="Unassembled WGS sequence"/>
</dbReference>
<comment type="caution">
    <text evidence="2">The sequence shown here is derived from an EMBL/GenBank/DDBJ whole genome shotgun (WGS) entry which is preliminary data.</text>
</comment>
<organism evidence="2 3">
    <name type="scientific">Miscanthus lutarioriparius</name>
    <dbReference type="NCBI Taxonomy" id="422564"/>
    <lineage>
        <taxon>Eukaryota</taxon>
        <taxon>Viridiplantae</taxon>
        <taxon>Streptophyta</taxon>
        <taxon>Embryophyta</taxon>
        <taxon>Tracheophyta</taxon>
        <taxon>Spermatophyta</taxon>
        <taxon>Magnoliopsida</taxon>
        <taxon>Liliopsida</taxon>
        <taxon>Poales</taxon>
        <taxon>Poaceae</taxon>
        <taxon>PACMAD clade</taxon>
        <taxon>Panicoideae</taxon>
        <taxon>Andropogonodae</taxon>
        <taxon>Andropogoneae</taxon>
        <taxon>Saccharinae</taxon>
        <taxon>Miscanthus</taxon>
    </lineage>
</organism>
<gene>
    <name evidence="2" type="ORF">NCGR_LOCUS64812</name>
</gene>